<dbReference type="PROSITE" id="PS00588">
    <property type="entry name" value="FLAGELLA_BB_ROD"/>
    <property type="match status" value="1"/>
</dbReference>
<evidence type="ECO:0000259" key="7">
    <source>
        <dbReference type="Pfam" id="PF00460"/>
    </source>
</evidence>
<comment type="subcellular location">
    <subcellularLocation>
        <location evidence="1 6">Bacterial flagellum basal body</location>
    </subcellularLocation>
</comment>
<dbReference type="InterPro" id="IPR001444">
    <property type="entry name" value="Flag_bb_rod_N"/>
</dbReference>
<dbReference type="RefSeq" id="WP_014904634.1">
    <property type="nucleotide sequence ID" value="NC_018515.1"/>
</dbReference>
<dbReference type="PANTHER" id="PTHR30435:SF12">
    <property type="entry name" value="FLAGELLAR BASAL BODY ROD PROTEIN FLGB"/>
    <property type="match status" value="1"/>
</dbReference>
<dbReference type="InterPro" id="IPR019776">
    <property type="entry name" value="Flagellar_basal_body_rod_CS"/>
</dbReference>
<sequence>MAGWLDRPVLNVLQTGLDASSLRQQVLSNNVANIDTPNFKRSDVNFQMALGAALGEESSVLQMKQTSPKHLSSISAEIDALGIVTDRTTSLRNDGNNVDIDREMANVAENGLYYNSLTRAISSQLGLMRMVIKG</sequence>
<evidence type="ECO:0000256" key="3">
    <source>
        <dbReference type="ARBA" id="ARBA00014376"/>
    </source>
</evidence>
<evidence type="ECO:0000313" key="8">
    <source>
        <dbReference type="EMBL" id="AFQ45725.1"/>
    </source>
</evidence>
<dbReference type="InterPro" id="IPR006300">
    <property type="entry name" value="FlgB"/>
</dbReference>
<dbReference type="EMBL" id="CP003629">
    <property type="protein sequence ID" value="AFQ45725.1"/>
    <property type="molecule type" value="Genomic_DNA"/>
</dbReference>
<dbReference type="STRING" id="768704.Desmer_3889"/>
<protein>
    <recommendedName>
        <fullName evidence="3 6">Flagellar basal body rod protein FlgB</fullName>
    </recommendedName>
</protein>
<evidence type="ECO:0000313" key="9">
    <source>
        <dbReference type="Proteomes" id="UP000005262"/>
    </source>
</evidence>
<dbReference type="Proteomes" id="UP000005262">
    <property type="component" value="Chromosome"/>
</dbReference>
<dbReference type="Pfam" id="PF00460">
    <property type="entry name" value="Flg_bb_rod"/>
    <property type="match status" value="1"/>
</dbReference>
<name>J7IVF9_DESMD</name>
<dbReference type="PIRSF" id="PIRSF002889">
    <property type="entry name" value="Rod_FlgB"/>
    <property type="match status" value="1"/>
</dbReference>
<evidence type="ECO:0000256" key="4">
    <source>
        <dbReference type="ARBA" id="ARBA00023143"/>
    </source>
</evidence>
<comment type="function">
    <text evidence="5 6">Structural component of flagellum, the bacterial motility apparatus. Part of the rod structure of flagellar basal body.</text>
</comment>
<dbReference type="eggNOG" id="COG1815">
    <property type="taxonomic scope" value="Bacteria"/>
</dbReference>
<evidence type="ECO:0000256" key="6">
    <source>
        <dbReference type="PIRNR" id="PIRNR002889"/>
    </source>
</evidence>
<feature type="domain" description="Flagellar basal body rod protein N-terminal" evidence="7">
    <location>
        <begin position="10"/>
        <end position="40"/>
    </location>
</feature>
<comment type="similarity">
    <text evidence="2 6">Belongs to the flagella basal body rod proteins family.</text>
</comment>
<gene>
    <name evidence="8" type="ordered locus">Desmer_3889</name>
</gene>
<keyword evidence="8" id="KW-0966">Cell projection</keyword>
<evidence type="ECO:0000256" key="2">
    <source>
        <dbReference type="ARBA" id="ARBA00009677"/>
    </source>
</evidence>
<evidence type="ECO:0000256" key="1">
    <source>
        <dbReference type="ARBA" id="ARBA00004117"/>
    </source>
</evidence>
<dbReference type="KEGG" id="dmi:Desmer_3889"/>
<evidence type="ECO:0000256" key="5">
    <source>
        <dbReference type="ARBA" id="ARBA00024934"/>
    </source>
</evidence>
<organism evidence="8 9">
    <name type="scientific">Desulfosporosinus meridiei (strain ATCC BAA-275 / DSM 13257 / KCTC 12902 / NCIMB 13706 / S10)</name>
    <dbReference type="NCBI Taxonomy" id="768704"/>
    <lineage>
        <taxon>Bacteria</taxon>
        <taxon>Bacillati</taxon>
        <taxon>Bacillota</taxon>
        <taxon>Clostridia</taxon>
        <taxon>Eubacteriales</taxon>
        <taxon>Desulfitobacteriaceae</taxon>
        <taxon>Desulfosporosinus</taxon>
    </lineage>
</organism>
<keyword evidence="4 6" id="KW-0975">Bacterial flagellum</keyword>
<proteinExistence type="inferred from homology"/>
<comment type="subunit">
    <text evidence="6">The basal body constitutes a major portion of the flagellar organelle and consists of a number of rings mounted on a central rod.</text>
</comment>
<dbReference type="HOGENOM" id="CLU_125463_3_1_9"/>
<keyword evidence="8" id="KW-0282">Flagellum</keyword>
<reference evidence="8 9" key="1">
    <citation type="journal article" date="2012" name="J. Bacteriol.">
        <title>Complete genome sequences of Desulfosporosinus orientis DSM765T, Desulfosporosinus youngiae DSM17734T, Desulfosporosinus meridiei DSM13257T, and Desulfosporosinus acidiphilus DSM22704T.</title>
        <authorList>
            <person name="Pester M."/>
            <person name="Brambilla E."/>
            <person name="Alazard D."/>
            <person name="Rattei T."/>
            <person name="Weinmaier T."/>
            <person name="Han J."/>
            <person name="Lucas S."/>
            <person name="Lapidus A."/>
            <person name="Cheng J.F."/>
            <person name="Goodwin L."/>
            <person name="Pitluck S."/>
            <person name="Peters L."/>
            <person name="Ovchinnikova G."/>
            <person name="Teshima H."/>
            <person name="Detter J.C."/>
            <person name="Han C.S."/>
            <person name="Tapia R."/>
            <person name="Land M.L."/>
            <person name="Hauser L."/>
            <person name="Kyrpides N.C."/>
            <person name="Ivanova N.N."/>
            <person name="Pagani I."/>
            <person name="Huntmann M."/>
            <person name="Wei C.L."/>
            <person name="Davenport K.W."/>
            <person name="Daligault H."/>
            <person name="Chain P.S."/>
            <person name="Chen A."/>
            <person name="Mavromatis K."/>
            <person name="Markowitz V."/>
            <person name="Szeto E."/>
            <person name="Mikhailova N."/>
            <person name="Pati A."/>
            <person name="Wagner M."/>
            <person name="Woyke T."/>
            <person name="Ollivier B."/>
            <person name="Klenk H.P."/>
            <person name="Spring S."/>
            <person name="Loy A."/>
        </authorList>
    </citation>
    <scope>NUCLEOTIDE SEQUENCE [LARGE SCALE GENOMIC DNA]</scope>
    <source>
        <strain evidence="9">ATCC BAA-275 / DSM 13257 / NCIMB 13706 / S10</strain>
    </source>
</reference>
<dbReference type="OrthoDB" id="9792068at2"/>
<reference evidence="9" key="2">
    <citation type="submission" date="2012-08" db="EMBL/GenBank/DDBJ databases">
        <title>Finished genome of Desulfosporosinus meridiei DSM 13257.</title>
        <authorList>
            <person name="Huntemann M."/>
            <person name="Wei C.-L."/>
            <person name="Han J."/>
            <person name="Detter J.C."/>
            <person name="Han C."/>
            <person name="Davenport K."/>
            <person name="Daligault H."/>
            <person name="Erkkila T."/>
            <person name="Gu W."/>
            <person name="Munk A.C.C."/>
            <person name="Teshima H."/>
            <person name="Xu Y."/>
            <person name="Chain P."/>
            <person name="Tapia R."/>
            <person name="Chen A."/>
            <person name="Krypides N."/>
            <person name="Mavromatis K."/>
            <person name="Markowitz V."/>
            <person name="Szeto E."/>
            <person name="Ivanova N."/>
            <person name="Mikhailova N."/>
            <person name="Ovchinnikova G."/>
            <person name="Pagani I."/>
            <person name="Pati A."/>
            <person name="Goodwin L."/>
            <person name="Peters L."/>
            <person name="Pitluck S."/>
            <person name="Woyke T."/>
            <person name="Pester M."/>
            <person name="Spring S."/>
            <person name="Ollivier B."/>
            <person name="Rattei T."/>
            <person name="Klenk H.-P."/>
            <person name="Wagner M."/>
            <person name="Loy A."/>
        </authorList>
    </citation>
    <scope>NUCLEOTIDE SEQUENCE [LARGE SCALE GENOMIC DNA]</scope>
    <source>
        <strain evidence="9">ATCC BAA-275 / DSM 13257 / NCIMB 13706 / S10</strain>
    </source>
</reference>
<dbReference type="AlphaFoldDB" id="J7IVF9"/>
<dbReference type="GO" id="GO:0071978">
    <property type="term" value="P:bacterial-type flagellum-dependent swarming motility"/>
    <property type="evidence" value="ECO:0007669"/>
    <property type="project" value="TreeGrafter"/>
</dbReference>
<dbReference type="GO" id="GO:0030694">
    <property type="term" value="C:bacterial-type flagellum basal body, rod"/>
    <property type="evidence" value="ECO:0007669"/>
    <property type="project" value="InterPro"/>
</dbReference>
<keyword evidence="9" id="KW-1185">Reference proteome</keyword>
<dbReference type="PANTHER" id="PTHR30435">
    <property type="entry name" value="FLAGELLAR PROTEIN"/>
    <property type="match status" value="1"/>
</dbReference>
<dbReference type="NCBIfam" id="TIGR01396">
    <property type="entry name" value="FlgB"/>
    <property type="match status" value="1"/>
</dbReference>
<keyword evidence="8" id="KW-0969">Cilium</keyword>
<accession>J7IVF9</accession>